<evidence type="ECO:0000313" key="4">
    <source>
        <dbReference type="Proteomes" id="UP000020467"/>
    </source>
</evidence>
<dbReference type="Proteomes" id="UP000020467">
    <property type="component" value="Unassembled WGS sequence"/>
</dbReference>
<dbReference type="AlphaFoldDB" id="A0A010RAN5"/>
<accession>A0A010RAN5</accession>
<dbReference type="OrthoDB" id="3944545at2759"/>
<name>A0A010RAN5_9PEZI</name>
<dbReference type="EMBL" id="JARH01000733">
    <property type="protein sequence ID" value="EXF77261.1"/>
    <property type="molecule type" value="Genomic_DNA"/>
</dbReference>
<comment type="caution">
    <text evidence="3">The sequence shown here is derived from an EMBL/GenBank/DDBJ whole genome shotgun (WGS) entry which is preliminary data.</text>
</comment>
<evidence type="ECO:0000313" key="3">
    <source>
        <dbReference type="EMBL" id="EXF77261.1"/>
    </source>
</evidence>
<keyword evidence="1" id="KW-0175">Coiled coil</keyword>
<gene>
    <name evidence="3" type="ORF">CFIO01_04066</name>
</gene>
<protein>
    <submittedName>
        <fullName evidence="3">Uncharacterized protein</fullName>
    </submittedName>
</protein>
<feature type="region of interest" description="Disordered" evidence="2">
    <location>
        <begin position="20"/>
        <end position="39"/>
    </location>
</feature>
<sequence>MSSPFPRPEALSLYAELSDDDLYKSEGSSSKEEEEDDYCEGELLRCRDTDRPKRALTLVIEAPDEEYTMIHDYLSAHKTLESKVRNYEDQREAQMGNGAYVFMKWRETARLHKPSAPAPIPNYNPKSEADTMRLSVTRATSGLSDTSDLGVGSFSKRGAV</sequence>
<feature type="coiled-coil region" evidence="1">
    <location>
        <begin position="70"/>
        <end position="97"/>
    </location>
</feature>
<evidence type="ECO:0000256" key="2">
    <source>
        <dbReference type="SAM" id="MobiDB-lite"/>
    </source>
</evidence>
<keyword evidence="4" id="KW-1185">Reference proteome</keyword>
<dbReference type="HOGENOM" id="CLU_1652022_0_0_1"/>
<dbReference type="KEGG" id="cfj:CFIO01_04066"/>
<reference evidence="3 4" key="1">
    <citation type="submission" date="2014-02" db="EMBL/GenBank/DDBJ databases">
        <title>The genome sequence of Colletotrichum fioriniae PJ7.</title>
        <authorList>
            <person name="Baroncelli R."/>
            <person name="Thon M.R."/>
        </authorList>
    </citation>
    <scope>NUCLEOTIDE SEQUENCE [LARGE SCALE GENOMIC DNA]</scope>
    <source>
        <strain evidence="3 4">PJ7</strain>
    </source>
</reference>
<proteinExistence type="predicted"/>
<evidence type="ECO:0000256" key="1">
    <source>
        <dbReference type="SAM" id="Coils"/>
    </source>
</evidence>
<organism evidence="3 4">
    <name type="scientific">Colletotrichum fioriniae PJ7</name>
    <dbReference type="NCBI Taxonomy" id="1445577"/>
    <lineage>
        <taxon>Eukaryota</taxon>
        <taxon>Fungi</taxon>
        <taxon>Dikarya</taxon>
        <taxon>Ascomycota</taxon>
        <taxon>Pezizomycotina</taxon>
        <taxon>Sordariomycetes</taxon>
        <taxon>Hypocreomycetidae</taxon>
        <taxon>Glomerellales</taxon>
        <taxon>Glomerellaceae</taxon>
        <taxon>Colletotrichum</taxon>
        <taxon>Colletotrichum acutatum species complex</taxon>
    </lineage>
</organism>